<dbReference type="EMBL" id="FODD01000068">
    <property type="protein sequence ID" value="SEP00349.1"/>
    <property type="molecule type" value="Genomic_DNA"/>
</dbReference>
<evidence type="ECO:0000313" key="4">
    <source>
        <dbReference type="Proteomes" id="UP000181951"/>
    </source>
</evidence>
<dbReference type="STRING" id="310780.SAMN05216267_103389"/>
<feature type="compositionally biased region" description="Basic residues" evidence="1">
    <location>
        <begin position="54"/>
        <end position="66"/>
    </location>
</feature>
<organism evidence="2 4">
    <name type="scientific">Actinacidiphila rubida</name>
    <dbReference type="NCBI Taxonomy" id="310780"/>
    <lineage>
        <taxon>Bacteria</taxon>
        <taxon>Bacillati</taxon>
        <taxon>Actinomycetota</taxon>
        <taxon>Actinomycetes</taxon>
        <taxon>Kitasatosporales</taxon>
        <taxon>Streptomycetaceae</taxon>
        <taxon>Actinacidiphila</taxon>
    </lineage>
</organism>
<evidence type="ECO:0000256" key="1">
    <source>
        <dbReference type="SAM" id="MobiDB-lite"/>
    </source>
</evidence>
<gene>
    <name evidence="2" type="ORF">SAMN05216267_103389</name>
    <name evidence="3" type="ORF">SAMN05216267_106811</name>
</gene>
<dbReference type="Proteomes" id="UP000181951">
    <property type="component" value="Unassembled WGS sequence"/>
</dbReference>
<accession>A0A1H8RAK9</accession>
<proteinExistence type="predicted"/>
<protein>
    <submittedName>
        <fullName evidence="2">Uncharacterized protein</fullName>
    </submittedName>
</protein>
<dbReference type="AlphaFoldDB" id="A0A1H8RAK9"/>
<evidence type="ECO:0000313" key="3">
    <source>
        <dbReference type="EMBL" id="SEP00349.1"/>
    </source>
</evidence>
<dbReference type="EMBL" id="FODD01000033">
    <property type="protein sequence ID" value="SEO63440.1"/>
    <property type="molecule type" value="Genomic_DNA"/>
</dbReference>
<reference evidence="2 4" key="1">
    <citation type="submission" date="2016-10" db="EMBL/GenBank/DDBJ databases">
        <authorList>
            <person name="de Groot N.N."/>
        </authorList>
    </citation>
    <scope>NUCLEOTIDE SEQUENCE [LARGE SCALE GENOMIC DNA]</scope>
    <source>
        <strain evidence="2 4">CGMCC 4.2026</strain>
    </source>
</reference>
<evidence type="ECO:0000313" key="2">
    <source>
        <dbReference type="EMBL" id="SEO63440.1"/>
    </source>
</evidence>
<keyword evidence="4" id="KW-1185">Reference proteome</keyword>
<sequence>MEGVGEGGEAITVERLSKTFGTLTALDDVSFRVPPQTVFATTSATGEGSPWRKYATRCRSPSRPRR</sequence>
<feature type="region of interest" description="Disordered" evidence="1">
    <location>
        <begin position="42"/>
        <end position="66"/>
    </location>
</feature>
<name>A0A1H8RAK9_9ACTN</name>